<dbReference type="InterPro" id="IPR036832">
    <property type="entry name" value="PPK_N_dom_sf"/>
</dbReference>
<dbReference type="Pfam" id="PF13090">
    <property type="entry name" value="PP_kinase_C"/>
    <property type="match status" value="1"/>
</dbReference>
<evidence type="ECO:0000256" key="2">
    <source>
        <dbReference type="ARBA" id="ARBA00022679"/>
    </source>
</evidence>
<dbReference type="Gene3D" id="1.20.58.310">
    <property type="entry name" value="Polyphosphate kinase N-terminal domain"/>
    <property type="match status" value="1"/>
</dbReference>
<dbReference type="PANTHER" id="PTHR30218">
    <property type="entry name" value="POLYPHOSPHATE KINASE"/>
    <property type="match status" value="1"/>
</dbReference>
<dbReference type="Pfam" id="PF13089">
    <property type="entry name" value="PP_kinase_N"/>
    <property type="match status" value="1"/>
</dbReference>
<dbReference type="InterPro" id="IPR025200">
    <property type="entry name" value="PPK_C_dom2"/>
</dbReference>
<dbReference type="PANTHER" id="PTHR30218:SF0">
    <property type="entry name" value="POLYPHOSPHATE KINASE"/>
    <property type="match status" value="1"/>
</dbReference>
<evidence type="ECO:0000259" key="8">
    <source>
        <dbReference type="Pfam" id="PF13089"/>
    </source>
</evidence>
<dbReference type="SUPFAM" id="SSF56024">
    <property type="entry name" value="Phospholipase D/nuclease"/>
    <property type="match status" value="2"/>
</dbReference>
<accession>A0ABW3RQ12</accession>
<comment type="catalytic activity">
    <reaction evidence="6">
        <text>[phosphate](n) + ATP = [phosphate](n+1) + ADP</text>
        <dbReference type="Rhea" id="RHEA:19573"/>
        <dbReference type="Rhea" id="RHEA-COMP:9859"/>
        <dbReference type="Rhea" id="RHEA-COMP:14280"/>
        <dbReference type="ChEBI" id="CHEBI:16838"/>
        <dbReference type="ChEBI" id="CHEBI:30616"/>
        <dbReference type="ChEBI" id="CHEBI:456216"/>
        <dbReference type="EC" id="2.7.4.1"/>
    </reaction>
</comment>
<comment type="function">
    <text evidence="6">Catalyzes the reversible transfer of the terminal phosphate of ATP to form a long-chain polyphosphate (polyP).</text>
</comment>
<dbReference type="SUPFAM" id="SSF143724">
    <property type="entry name" value="PHP14-like"/>
    <property type="match status" value="1"/>
</dbReference>
<comment type="similarity">
    <text evidence="6">Belongs to the polyphosphate kinase 1 (PPK1) family.</text>
</comment>
<evidence type="ECO:0000313" key="12">
    <source>
        <dbReference type="Proteomes" id="UP001597205"/>
    </source>
</evidence>
<feature type="domain" description="Polyphosphate kinase C-terminal" evidence="10">
    <location>
        <begin position="321"/>
        <end position="482"/>
    </location>
</feature>
<keyword evidence="3" id="KW-0547">Nucleotide-binding</keyword>
<keyword evidence="4 11" id="KW-0418">Kinase</keyword>
<dbReference type="InterPro" id="IPR041108">
    <property type="entry name" value="PP_kinase_C_1"/>
</dbReference>
<keyword evidence="2 6" id="KW-0808">Transferase</keyword>
<keyword evidence="12" id="KW-1185">Reference proteome</keyword>
<dbReference type="InterPro" id="IPR025198">
    <property type="entry name" value="PPK_N_dom"/>
</dbReference>
<evidence type="ECO:0000256" key="6">
    <source>
        <dbReference type="RuleBase" id="RU003800"/>
    </source>
</evidence>
<feature type="domain" description="Polyphosphate kinase middle" evidence="7">
    <location>
        <begin position="126"/>
        <end position="294"/>
    </location>
</feature>
<dbReference type="EMBL" id="JBHTKY010000020">
    <property type="protein sequence ID" value="MFD1166582.1"/>
    <property type="molecule type" value="Genomic_DNA"/>
</dbReference>
<evidence type="ECO:0000256" key="3">
    <source>
        <dbReference type="ARBA" id="ARBA00022741"/>
    </source>
</evidence>
<comment type="caution">
    <text evidence="11">The sequence shown here is derived from an EMBL/GenBank/DDBJ whole genome shotgun (WGS) entry which is preliminary data.</text>
</comment>
<sequence length="673" mass="78738">MEGKFIDRDISWLYFNERVLGEAKKESTPLLERMKFLAIYSSNLDEFFRVRIPMIYGKRKIIKKNKTKSQVEDSQTSTYKETKQIIRRQQKLFGKILVKSILPKLREEGIILNYGNKIPEFAIPELRKHFQVNLASYIHIVDLKKVPDFFPLNNQIYFYCTTKEENAYIIKIPSENASRFKVIHHDGYDYVFFIDDIIKHFIQENDLFKNLSQIYSFKVTREAELNIKEEAGKDLSEELRKELKKRDFGLATRLLYPFNLPESELQNALEYLNLKKSNTMKGGLYHNLKDFFSFPIDNQDLQFEPFKPVSQLDSSHFEMPNIFDVLDHEDILLHTPYHDYDLVLRFFNEAALDPNVSHIYTTVYRLAKDSKIGHALLNAARNGKKVFVFVELKARFDESNNILWAKRLKSEGVHISYGIPKIKVHAKVALVIKNNKYYGLLSTGNLNENTAKHYTDHSMLTSNQAILEELHQLFVFLSQNRRKTVDDNIEFKHLLVAHFNLYEEFLKLIDFEIKEAEAGRKGKIRIKLNNLEEESLIEKLYEASQKGVQIELIVRGICRLIPGIKGMSENIQIKRIVGRFLEHSRIFNFYHAGDDLVFLGSSDWMFRNVFNRVEVCFPINGKKQKKEILTYLQIQIDDDVNASLIGEDGKNVEIETIKGINSQIAIRDFLDEK</sequence>
<feature type="domain" description="Polyphosphate kinase C-terminal" evidence="9">
    <location>
        <begin position="494"/>
        <end position="656"/>
    </location>
</feature>
<dbReference type="PIRSF" id="PIRSF015589">
    <property type="entry name" value="PP_kinase"/>
    <property type="match status" value="1"/>
</dbReference>
<dbReference type="RefSeq" id="WP_380897360.1">
    <property type="nucleotide sequence ID" value="NZ_JBHTKY010000020.1"/>
</dbReference>
<evidence type="ECO:0000259" key="7">
    <source>
        <dbReference type="Pfam" id="PF02503"/>
    </source>
</evidence>
<comment type="PTM">
    <text evidence="6">An intermediate of this reaction is the autophosphorylated ppk in which a phosphate is covalently linked to a histidine residue through a N-P bond.</text>
</comment>
<dbReference type="Gene3D" id="3.30.1840.10">
    <property type="entry name" value="Polyphosphate kinase middle domain"/>
    <property type="match status" value="1"/>
</dbReference>
<organism evidence="11 12">
    <name type="scientific">Sphingobacterium daejeonense</name>
    <dbReference type="NCBI Taxonomy" id="371142"/>
    <lineage>
        <taxon>Bacteria</taxon>
        <taxon>Pseudomonadati</taxon>
        <taxon>Bacteroidota</taxon>
        <taxon>Sphingobacteriia</taxon>
        <taxon>Sphingobacteriales</taxon>
        <taxon>Sphingobacteriaceae</taxon>
        <taxon>Sphingobacterium</taxon>
    </lineage>
</organism>
<protein>
    <recommendedName>
        <fullName evidence="6">Polyphosphate kinase</fullName>
        <ecNumber evidence="6">2.7.4.1</ecNumber>
    </recommendedName>
</protein>
<feature type="domain" description="Polyphosphate kinase N-terminal" evidence="8">
    <location>
        <begin position="5"/>
        <end position="111"/>
    </location>
</feature>
<gene>
    <name evidence="11" type="primary">ppk1</name>
    <name evidence="11" type="ORF">ACFQ2C_13285</name>
</gene>
<proteinExistence type="inferred from homology"/>
<dbReference type="Gene3D" id="3.30.870.10">
    <property type="entry name" value="Endonuclease Chain A"/>
    <property type="match status" value="2"/>
</dbReference>
<dbReference type="InterPro" id="IPR003414">
    <property type="entry name" value="PP_kinase"/>
</dbReference>
<dbReference type="NCBIfam" id="NF003917">
    <property type="entry name" value="PRK05443.1-1"/>
    <property type="match status" value="1"/>
</dbReference>
<dbReference type="Pfam" id="PF17941">
    <property type="entry name" value="PP_kinase_C_1"/>
    <property type="match status" value="1"/>
</dbReference>
<dbReference type="Pfam" id="PF02503">
    <property type="entry name" value="PP_kinase"/>
    <property type="match status" value="1"/>
</dbReference>
<dbReference type="InterPro" id="IPR024953">
    <property type="entry name" value="PP_kinase_middle"/>
</dbReference>
<evidence type="ECO:0000259" key="9">
    <source>
        <dbReference type="Pfam" id="PF13090"/>
    </source>
</evidence>
<evidence type="ECO:0000259" key="10">
    <source>
        <dbReference type="Pfam" id="PF17941"/>
    </source>
</evidence>
<keyword evidence="5" id="KW-0067">ATP-binding</keyword>
<dbReference type="NCBIfam" id="TIGR03705">
    <property type="entry name" value="poly_P_kin"/>
    <property type="match status" value="1"/>
</dbReference>
<evidence type="ECO:0000313" key="11">
    <source>
        <dbReference type="EMBL" id="MFD1166582.1"/>
    </source>
</evidence>
<dbReference type="SUPFAM" id="SSF140356">
    <property type="entry name" value="PPK N-terminal domain-like"/>
    <property type="match status" value="1"/>
</dbReference>
<name>A0ABW3RQ12_9SPHI</name>
<dbReference type="GO" id="GO:0008976">
    <property type="term" value="F:polyphosphate kinase activity"/>
    <property type="evidence" value="ECO:0007669"/>
    <property type="project" value="UniProtKB-EC"/>
</dbReference>
<evidence type="ECO:0000256" key="1">
    <source>
        <dbReference type="ARBA" id="ARBA00022553"/>
    </source>
</evidence>
<reference evidence="12" key="1">
    <citation type="journal article" date="2019" name="Int. J. Syst. Evol. Microbiol.">
        <title>The Global Catalogue of Microorganisms (GCM) 10K type strain sequencing project: providing services to taxonomists for standard genome sequencing and annotation.</title>
        <authorList>
            <consortium name="The Broad Institute Genomics Platform"/>
            <consortium name="The Broad Institute Genome Sequencing Center for Infectious Disease"/>
            <person name="Wu L."/>
            <person name="Ma J."/>
        </authorList>
    </citation>
    <scope>NUCLEOTIDE SEQUENCE [LARGE SCALE GENOMIC DNA]</scope>
    <source>
        <strain evidence="12">CCUG 52468</strain>
    </source>
</reference>
<evidence type="ECO:0000256" key="4">
    <source>
        <dbReference type="ARBA" id="ARBA00022777"/>
    </source>
</evidence>
<dbReference type="InterPro" id="IPR036830">
    <property type="entry name" value="PP_kinase_middle_dom_sf"/>
</dbReference>
<dbReference type="EC" id="2.7.4.1" evidence="6"/>
<keyword evidence="1 6" id="KW-0597">Phosphoprotein</keyword>
<dbReference type="Proteomes" id="UP001597205">
    <property type="component" value="Unassembled WGS sequence"/>
</dbReference>
<evidence type="ECO:0000256" key="5">
    <source>
        <dbReference type="ARBA" id="ARBA00022840"/>
    </source>
</evidence>